<feature type="domain" description="Lysozyme inhibitor LprI-like N-terminal" evidence="2">
    <location>
        <begin position="24"/>
        <end position="89"/>
    </location>
</feature>
<dbReference type="PANTHER" id="PTHR37549:SF1">
    <property type="entry name" value="LIPOPROTEIN LPRI"/>
    <property type="match status" value="1"/>
</dbReference>
<dbReference type="Pfam" id="PF07007">
    <property type="entry name" value="LprI"/>
    <property type="match status" value="1"/>
</dbReference>
<dbReference type="PATRIC" id="fig|1353533.3.peg.1375"/>
<feature type="signal peptide" evidence="1">
    <location>
        <begin position="1"/>
        <end position="19"/>
    </location>
</feature>
<sequence>MNKVIYGVTLLLLSSHGMAAGFDCQKAATKVEKLICSDSALSQLDEDMGIAYRNKRASLYGVKRQQYLVKQRNWLKQVRNKCEAVACLKKVYQARIWEINGQKAPLPNFRITKGQGYTVCEAFLKVLNRTPREELKACGLPNLTGSGFKPVEFTEVLADKALQMDKKYYELINYRVPYETVEAQRISRYQSGFYRIYTGVLTIDGKREPVIQVTQPSSGCYTPPKGEYFSLANAFKDDWKTFSDEKKLNFSKSAGVFKGHVSTDMNLNTRSLDSGEFVQFNDGSYLIDMFSLRRKNLNKDWTGKNRVFLYEFDRKTGTNSRFESKKRCDYWYNY</sequence>
<reference evidence="3 4" key="1">
    <citation type="submission" date="2013-07" db="EMBL/GenBank/DDBJ databases">
        <title>Draft genome sequence of Pseudoalteromonas luteoviolacea 2ta16.</title>
        <authorList>
            <person name="Allen E.E."/>
            <person name="Azam F."/>
            <person name="Podell S."/>
        </authorList>
    </citation>
    <scope>NUCLEOTIDE SEQUENCE [LARGE SCALE GENOMIC DNA]</scope>
    <source>
        <strain evidence="3 4">2ta16</strain>
    </source>
</reference>
<dbReference type="Proteomes" id="UP000017820">
    <property type="component" value="Unassembled WGS sequence"/>
</dbReference>
<gene>
    <name evidence="3" type="ORF">PL2TA16_02333</name>
</gene>
<name>V4H9N5_PSEL2</name>
<dbReference type="PANTHER" id="PTHR37549">
    <property type="entry name" value="LIPOPROTEIN LPRI"/>
    <property type="match status" value="1"/>
</dbReference>
<proteinExistence type="predicted"/>
<evidence type="ECO:0000313" key="3">
    <source>
        <dbReference type="EMBL" id="ESP94196.1"/>
    </source>
</evidence>
<feature type="chain" id="PRO_5004717705" evidence="1">
    <location>
        <begin position="20"/>
        <end position="334"/>
    </location>
</feature>
<evidence type="ECO:0000259" key="2">
    <source>
        <dbReference type="Pfam" id="PF07007"/>
    </source>
</evidence>
<dbReference type="InterPro" id="IPR052755">
    <property type="entry name" value="Lysozyme_Inhibitor_LprI"/>
</dbReference>
<protein>
    <submittedName>
        <fullName evidence="3">Putative lipoprotein</fullName>
    </submittedName>
</protein>
<dbReference type="RefSeq" id="WP_023398321.1">
    <property type="nucleotide sequence ID" value="NZ_AUSV01000020.1"/>
</dbReference>
<evidence type="ECO:0000313" key="4">
    <source>
        <dbReference type="Proteomes" id="UP000017820"/>
    </source>
</evidence>
<dbReference type="GO" id="GO:0005576">
    <property type="term" value="C:extracellular region"/>
    <property type="evidence" value="ECO:0007669"/>
    <property type="project" value="TreeGrafter"/>
</dbReference>
<dbReference type="AlphaFoldDB" id="V4H9N5"/>
<comment type="caution">
    <text evidence="3">The sequence shown here is derived from an EMBL/GenBank/DDBJ whole genome shotgun (WGS) entry which is preliminary data.</text>
</comment>
<organism evidence="3 4">
    <name type="scientific">Pseudoalteromonas luteoviolacea (strain 2ta16)</name>
    <dbReference type="NCBI Taxonomy" id="1353533"/>
    <lineage>
        <taxon>Bacteria</taxon>
        <taxon>Pseudomonadati</taxon>
        <taxon>Pseudomonadota</taxon>
        <taxon>Gammaproteobacteria</taxon>
        <taxon>Alteromonadales</taxon>
        <taxon>Pseudoalteromonadaceae</taxon>
        <taxon>Pseudoalteromonas</taxon>
    </lineage>
</organism>
<accession>V4H9N5</accession>
<evidence type="ECO:0000256" key="1">
    <source>
        <dbReference type="SAM" id="SignalP"/>
    </source>
</evidence>
<keyword evidence="3" id="KW-0449">Lipoprotein</keyword>
<dbReference type="InterPro" id="IPR009739">
    <property type="entry name" value="LprI-like_N"/>
</dbReference>
<keyword evidence="1" id="KW-0732">Signal</keyword>
<dbReference type="EMBL" id="AUSV01000020">
    <property type="protein sequence ID" value="ESP94196.1"/>
    <property type="molecule type" value="Genomic_DNA"/>
</dbReference>